<proteinExistence type="inferred from homology"/>
<evidence type="ECO:0000256" key="1">
    <source>
        <dbReference type="ARBA" id="ARBA00008987"/>
    </source>
</evidence>
<keyword evidence="2" id="KW-0472">Membrane</keyword>
<dbReference type="PANTHER" id="PTHR43601">
    <property type="entry name" value="THIOREDOXIN, MITOCHONDRIAL"/>
    <property type="match status" value="1"/>
</dbReference>
<organism evidence="4">
    <name type="scientific">Chrysotila carterae</name>
    <name type="common">Marine alga</name>
    <name type="synonym">Syracosphaera carterae</name>
    <dbReference type="NCBI Taxonomy" id="13221"/>
    <lineage>
        <taxon>Eukaryota</taxon>
        <taxon>Haptista</taxon>
        <taxon>Haptophyta</taxon>
        <taxon>Prymnesiophyceae</taxon>
        <taxon>Isochrysidales</taxon>
        <taxon>Isochrysidaceae</taxon>
        <taxon>Chrysotila</taxon>
    </lineage>
</organism>
<accession>A0A7S4C0Q1</accession>
<evidence type="ECO:0000259" key="3">
    <source>
        <dbReference type="PROSITE" id="PS51352"/>
    </source>
</evidence>
<evidence type="ECO:0000313" key="4">
    <source>
        <dbReference type="EMBL" id="CAE0783096.1"/>
    </source>
</evidence>
<feature type="domain" description="Thioredoxin" evidence="3">
    <location>
        <begin position="56"/>
        <end position="173"/>
    </location>
</feature>
<dbReference type="PROSITE" id="PS51352">
    <property type="entry name" value="THIOREDOXIN_2"/>
    <property type="match status" value="1"/>
</dbReference>
<comment type="similarity">
    <text evidence="1">Belongs to the thioredoxin family.</text>
</comment>
<feature type="transmembrane region" description="Helical" evidence="2">
    <location>
        <begin position="20"/>
        <end position="38"/>
    </location>
</feature>
<sequence length="189" mass="21129">MTLETSSLLPSKIMANGCSRIVIFALMFHMGVSIAFSLQGHMRRHNHHAVRYSSSPLASATRELIHLDDEKAYNAKIEEAKRENQVVVIKVYASWCRACKAMAPKYQRIAEDWPDVEFCDILFDNNKNLCKSLGIKVLPYVEIIAGGKGKVEGFSCGPSKVSQLQEKLEVHGRGELIPCSNISTLLDDY</sequence>
<reference evidence="4" key="1">
    <citation type="submission" date="2021-01" db="EMBL/GenBank/DDBJ databases">
        <authorList>
            <person name="Corre E."/>
            <person name="Pelletier E."/>
            <person name="Niang G."/>
            <person name="Scheremetjew M."/>
            <person name="Finn R."/>
            <person name="Kale V."/>
            <person name="Holt S."/>
            <person name="Cochrane G."/>
            <person name="Meng A."/>
            <person name="Brown T."/>
            <person name="Cohen L."/>
        </authorList>
    </citation>
    <scope>NUCLEOTIDE SEQUENCE</scope>
    <source>
        <strain evidence="4">CCMP645</strain>
    </source>
</reference>
<keyword evidence="2" id="KW-1133">Transmembrane helix</keyword>
<dbReference type="AlphaFoldDB" id="A0A7S4C0Q1"/>
<dbReference type="EMBL" id="HBIZ01056380">
    <property type="protein sequence ID" value="CAE0783096.1"/>
    <property type="molecule type" value="Transcribed_RNA"/>
</dbReference>
<dbReference type="SUPFAM" id="SSF52833">
    <property type="entry name" value="Thioredoxin-like"/>
    <property type="match status" value="1"/>
</dbReference>
<evidence type="ECO:0000256" key="2">
    <source>
        <dbReference type="SAM" id="Phobius"/>
    </source>
</evidence>
<dbReference type="PANTHER" id="PTHR43601:SF32">
    <property type="entry name" value="THIOREDOXIN-LIKE 2-2, CHLOROPLASTIC"/>
    <property type="match status" value="1"/>
</dbReference>
<dbReference type="InterPro" id="IPR013766">
    <property type="entry name" value="Thioredoxin_domain"/>
</dbReference>
<gene>
    <name evidence="4" type="ORF">PCAR00345_LOCUS35799</name>
</gene>
<dbReference type="Gene3D" id="3.40.30.10">
    <property type="entry name" value="Glutaredoxin"/>
    <property type="match status" value="1"/>
</dbReference>
<dbReference type="Pfam" id="PF00085">
    <property type="entry name" value="Thioredoxin"/>
    <property type="match status" value="1"/>
</dbReference>
<protein>
    <recommendedName>
        <fullName evidence="3">Thioredoxin domain-containing protein</fullName>
    </recommendedName>
</protein>
<dbReference type="InterPro" id="IPR036249">
    <property type="entry name" value="Thioredoxin-like_sf"/>
</dbReference>
<dbReference type="CDD" id="cd02947">
    <property type="entry name" value="TRX_family"/>
    <property type="match status" value="1"/>
</dbReference>
<dbReference type="GO" id="GO:0045454">
    <property type="term" value="P:cell redox homeostasis"/>
    <property type="evidence" value="ECO:0007669"/>
    <property type="project" value="TreeGrafter"/>
</dbReference>
<name>A0A7S4C0Q1_CHRCT</name>
<keyword evidence="2" id="KW-0812">Transmembrane</keyword>